<keyword evidence="2" id="KW-1185">Reference proteome</keyword>
<comment type="caution">
    <text evidence="1">The sequence shown here is derived from an EMBL/GenBank/DDBJ whole genome shotgun (WGS) entry which is preliminary data.</text>
</comment>
<protein>
    <submittedName>
        <fullName evidence="1">Uncharacterized protein</fullName>
    </submittedName>
</protein>
<name>A0A8J5K4Y6_HOMAM</name>
<evidence type="ECO:0000313" key="2">
    <source>
        <dbReference type="Proteomes" id="UP000747542"/>
    </source>
</evidence>
<accession>A0A8J5K4Y6</accession>
<reference evidence="1" key="1">
    <citation type="journal article" date="2021" name="Sci. Adv.">
        <title>The American lobster genome reveals insights on longevity, neural, and immune adaptations.</title>
        <authorList>
            <person name="Polinski J.M."/>
            <person name="Zimin A.V."/>
            <person name="Clark K.F."/>
            <person name="Kohn A.B."/>
            <person name="Sadowski N."/>
            <person name="Timp W."/>
            <person name="Ptitsyn A."/>
            <person name="Khanna P."/>
            <person name="Romanova D.Y."/>
            <person name="Williams P."/>
            <person name="Greenwood S.J."/>
            <person name="Moroz L.L."/>
            <person name="Walt D.R."/>
            <person name="Bodnar A.G."/>
        </authorList>
    </citation>
    <scope>NUCLEOTIDE SEQUENCE</scope>
    <source>
        <strain evidence="1">GMGI-L3</strain>
    </source>
</reference>
<dbReference type="AlphaFoldDB" id="A0A8J5K4Y6"/>
<sequence length="130" mass="15033">MSSFARHSKKIAWTIWNVLPELTDVLLKLSSAPHDIIEDTMHTIERFFILLYDRTSICKDIDKARKKLFMKKSNVQPIHLTKAALEEHVKRASTRKDMCGAIYCYQHQSYLHQPAGVEPKIRKDCMSSTG</sequence>
<proteinExistence type="predicted"/>
<organism evidence="1 2">
    <name type="scientific">Homarus americanus</name>
    <name type="common">American lobster</name>
    <dbReference type="NCBI Taxonomy" id="6706"/>
    <lineage>
        <taxon>Eukaryota</taxon>
        <taxon>Metazoa</taxon>
        <taxon>Ecdysozoa</taxon>
        <taxon>Arthropoda</taxon>
        <taxon>Crustacea</taxon>
        <taxon>Multicrustacea</taxon>
        <taxon>Malacostraca</taxon>
        <taxon>Eumalacostraca</taxon>
        <taxon>Eucarida</taxon>
        <taxon>Decapoda</taxon>
        <taxon>Pleocyemata</taxon>
        <taxon>Astacidea</taxon>
        <taxon>Nephropoidea</taxon>
        <taxon>Nephropidae</taxon>
        <taxon>Homarus</taxon>
    </lineage>
</organism>
<dbReference type="EMBL" id="JAHLQT010024847">
    <property type="protein sequence ID" value="KAG7165024.1"/>
    <property type="molecule type" value="Genomic_DNA"/>
</dbReference>
<gene>
    <name evidence="1" type="ORF">Hamer_G004773</name>
</gene>
<dbReference type="Proteomes" id="UP000747542">
    <property type="component" value="Unassembled WGS sequence"/>
</dbReference>
<evidence type="ECO:0000313" key="1">
    <source>
        <dbReference type="EMBL" id="KAG7165024.1"/>
    </source>
</evidence>